<dbReference type="GO" id="GO:0006820">
    <property type="term" value="P:monoatomic anion transport"/>
    <property type="evidence" value="ECO:0007669"/>
    <property type="project" value="TreeGrafter"/>
</dbReference>
<protein>
    <submittedName>
        <fullName evidence="10">Putative inorganic phosphate cotransporter</fullName>
    </submittedName>
</protein>
<dbReference type="InterPro" id="IPR020846">
    <property type="entry name" value="MFS_dom"/>
</dbReference>
<dbReference type="OrthoDB" id="2985014at2759"/>
<feature type="transmembrane region" description="Helical" evidence="8">
    <location>
        <begin position="271"/>
        <end position="293"/>
    </location>
</feature>
<keyword evidence="4" id="KW-0769">Symport</keyword>
<dbReference type="InterPro" id="IPR036259">
    <property type="entry name" value="MFS_trans_sf"/>
</dbReference>
<evidence type="ECO:0000256" key="5">
    <source>
        <dbReference type="ARBA" id="ARBA00022989"/>
    </source>
</evidence>
<dbReference type="Gene3D" id="1.20.1250.20">
    <property type="entry name" value="MFS general substrate transporter like domains"/>
    <property type="match status" value="2"/>
</dbReference>
<evidence type="ECO:0000256" key="1">
    <source>
        <dbReference type="ARBA" id="ARBA00004141"/>
    </source>
</evidence>
<dbReference type="PANTHER" id="PTHR11662:SF457">
    <property type="entry name" value="MAJOR FACILITATOR SUPERFAMILY TRANSPORTER 3"/>
    <property type="match status" value="1"/>
</dbReference>
<feature type="transmembrane region" description="Helical" evidence="8">
    <location>
        <begin position="313"/>
        <end position="331"/>
    </location>
</feature>
<proteinExistence type="predicted"/>
<feature type="transmembrane region" description="Helical" evidence="8">
    <location>
        <begin position="210"/>
        <end position="229"/>
    </location>
</feature>
<feature type="transmembrane region" description="Helical" evidence="8">
    <location>
        <begin position="147"/>
        <end position="167"/>
    </location>
</feature>
<dbReference type="Proteomes" id="UP000235965">
    <property type="component" value="Unassembled WGS sequence"/>
</dbReference>
<evidence type="ECO:0000256" key="2">
    <source>
        <dbReference type="ARBA" id="ARBA00022448"/>
    </source>
</evidence>
<feature type="region of interest" description="Disordered" evidence="7">
    <location>
        <begin position="474"/>
        <end position="495"/>
    </location>
</feature>
<feature type="transmembrane region" description="Helical" evidence="8">
    <location>
        <begin position="409"/>
        <end position="430"/>
    </location>
</feature>
<evidence type="ECO:0000256" key="4">
    <source>
        <dbReference type="ARBA" id="ARBA00022847"/>
    </source>
</evidence>
<dbReference type="PROSITE" id="PS50850">
    <property type="entry name" value="MFS"/>
    <property type="match status" value="1"/>
</dbReference>
<keyword evidence="5 8" id="KW-1133">Transmembrane helix</keyword>
<keyword evidence="2" id="KW-0813">Transport</keyword>
<feature type="transmembrane region" description="Helical" evidence="8">
    <location>
        <begin position="179"/>
        <end position="204"/>
    </location>
</feature>
<dbReference type="FunFam" id="1.20.1250.20:FF:000157">
    <property type="entry name" value="Inorganic phosphate cotransporter"/>
    <property type="match status" value="1"/>
</dbReference>
<dbReference type="AlphaFoldDB" id="A0A2J7QGN1"/>
<dbReference type="Pfam" id="PF07690">
    <property type="entry name" value="MFS_1"/>
    <property type="match status" value="1"/>
</dbReference>
<evidence type="ECO:0000256" key="7">
    <source>
        <dbReference type="SAM" id="MobiDB-lite"/>
    </source>
</evidence>
<dbReference type="GO" id="GO:0016020">
    <property type="term" value="C:membrane"/>
    <property type="evidence" value="ECO:0007669"/>
    <property type="project" value="UniProtKB-SubCell"/>
</dbReference>
<evidence type="ECO:0000313" key="10">
    <source>
        <dbReference type="EMBL" id="PNF27741.1"/>
    </source>
</evidence>
<evidence type="ECO:0000256" key="3">
    <source>
        <dbReference type="ARBA" id="ARBA00022692"/>
    </source>
</evidence>
<feature type="transmembrane region" description="Helical" evidence="8">
    <location>
        <begin position="442"/>
        <end position="464"/>
    </location>
</feature>
<dbReference type="InterPro" id="IPR050382">
    <property type="entry name" value="MFS_Na/Anion_cotransporter"/>
</dbReference>
<keyword evidence="3 8" id="KW-0812">Transmembrane</keyword>
<comment type="subcellular location">
    <subcellularLocation>
        <location evidence="1">Membrane</location>
        <topology evidence="1">Multi-pass membrane protein</topology>
    </subcellularLocation>
</comment>
<name>A0A2J7QGN1_9NEOP</name>
<organism evidence="10 11">
    <name type="scientific">Cryptotermes secundus</name>
    <dbReference type="NCBI Taxonomy" id="105785"/>
    <lineage>
        <taxon>Eukaryota</taxon>
        <taxon>Metazoa</taxon>
        <taxon>Ecdysozoa</taxon>
        <taxon>Arthropoda</taxon>
        <taxon>Hexapoda</taxon>
        <taxon>Insecta</taxon>
        <taxon>Pterygota</taxon>
        <taxon>Neoptera</taxon>
        <taxon>Polyneoptera</taxon>
        <taxon>Dictyoptera</taxon>
        <taxon>Blattodea</taxon>
        <taxon>Blattoidea</taxon>
        <taxon>Termitoidae</taxon>
        <taxon>Kalotermitidae</taxon>
        <taxon>Cryptotermitinae</taxon>
        <taxon>Cryptotermes</taxon>
    </lineage>
</organism>
<evidence type="ECO:0000256" key="6">
    <source>
        <dbReference type="ARBA" id="ARBA00023136"/>
    </source>
</evidence>
<gene>
    <name evidence="10" type="ORF">B7P43_G12798</name>
</gene>
<feature type="transmembrane region" description="Helical" evidence="8">
    <location>
        <begin position="352"/>
        <end position="371"/>
    </location>
</feature>
<keyword evidence="11" id="KW-1185">Reference proteome</keyword>
<dbReference type="EMBL" id="NEVH01014361">
    <property type="protein sequence ID" value="PNF27741.1"/>
    <property type="molecule type" value="Genomic_DNA"/>
</dbReference>
<dbReference type="InterPro" id="IPR011701">
    <property type="entry name" value="MFS"/>
</dbReference>
<reference evidence="10 11" key="1">
    <citation type="submission" date="2017-12" db="EMBL/GenBank/DDBJ databases">
        <title>Hemimetabolous genomes reveal molecular basis of termite eusociality.</title>
        <authorList>
            <person name="Harrison M.C."/>
            <person name="Jongepier E."/>
            <person name="Robertson H.M."/>
            <person name="Arning N."/>
            <person name="Bitard-Feildel T."/>
            <person name="Chao H."/>
            <person name="Childers C.P."/>
            <person name="Dinh H."/>
            <person name="Doddapaneni H."/>
            <person name="Dugan S."/>
            <person name="Gowin J."/>
            <person name="Greiner C."/>
            <person name="Han Y."/>
            <person name="Hu H."/>
            <person name="Hughes D.S.T."/>
            <person name="Huylmans A.-K."/>
            <person name="Kemena C."/>
            <person name="Kremer L.P.M."/>
            <person name="Lee S.L."/>
            <person name="Lopez-Ezquerra A."/>
            <person name="Mallet L."/>
            <person name="Monroy-Kuhn J.M."/>
            <person name="Moser A."/>
            <person name="Murali S.C."/>
            <person name="Muzny D.M."/>
            <person name="Otani S."/>
            <person name="Piulachs M.-D."/>
            <person name="Poelchau M."/>
            <person name="Qu J."/>
            <person name="Schaub F."/>
            <person name="Wada-Katsumata A."/>
            <person name="Worley K.C."/>
            <person name="Xie Q."/>
            <person name="Ylla G."/>
            <person name="Poulsen M."/>
            <person name="Gibbs R.A."/>
            <person name="Schal C."/>
            <person name="Richards S."/>
            <person name="Belles X."/>
            <person name="Korb J."/>
            <person name="Bornberg-Bauer E."/>
        </authorList>
    </citation>
    <scope>NUCLEOTIDE SEQUENCE [LARGE SCALE GENOMIC DNA]</scope>
    <source>
        <tissue evidence="10">Whole body</tissue>
    </source>
</reference>
<evidence type="ECO:0000313" key="11">
    <source>
        <dbReference type="Proteomes" id="UP000235965"/>
    </source>
</evidence>
<dbReference type="PANTHER" id="PTHR11662">
    <property type="entry name" value="SOLUTE CARRIER FAMILY 17"/>
    <property type="match status" value="1"/>
</dbReference>
<dbReference type="SUPFAM" id="SSF103473">
    <property type="entry name" value="MFS general substrate transporter"/>
    <property type="match status" value="1"/>
</dbReference>
<evidence type="ECO:0000259" key="9">
    <source>
        <dbReference type="PROSITE" id="PS50850"/>
    </source>
</evidence>
<feature type="compositionally biased region" description="Basic and acidic residues" evidence="7">
    <location>
        <begin position="477"/>
        <end position="495"/>
    </location>
</feature>
<comment type="caution">
    <text evidence="10">The sequence shown here is derived from an EMBL/GenBank/DDBJ whole genome shotgun (WGS) entry which is preliminary data.</text>
</comment>
<accession>A0A2J7QGN1</accession>
<keyword evidence="6 8" id="KW-0472">Membrane</keyword>
<sequence>MEGAPLASEGPVRSFFRFVKIRYVFAILGFILMAIVYGLKVNLSVAIVGMRNQTAEKSGAVNITHSDCPDHVRDATTAKDGPFEWGEEVKGVILSSYFFGYLVSQVPGGRAAEVFSAKWILFASVALNIIPTLLTPPAAMIHWSVLVVLRIIEGVGGGFSFPALHVMISRWSPVEERSLISSIVYAGTAVGTVLSLLFTGLIVQYINWEAVFYIMGGLSSIWCVLWWLLMTDSPRINPYISEEERDYIASSLGEDKEEVTQKKSSVPWKHVWTSLPFYAILLSHMFSNCGWYMLLIETPIYYDQVLKLPIYKITIYSSFPFFTLWLYSLALSAYQSKLISRKVITITTARKISTFLASAIPAICLVAINFLHCQEGLIFALMAVGTTLMGGMFSGFLSNHIDIAPRFAGTLMGITNTIATIPGIIVPIIVGQLTKTNHTREQWSIILNSAAAFLAAEAVVYTVFGSGQEQFWNNPDVSKDETKDATEDVDEDTKI</sequence>
<feature type="transmembrane region" description="Helical" evidence="8">
    <location>
        <begin position="23"/>
        <end position="48"/>
    </location>
</feature>
<dbReference type="GO" id="GO:0015293">
    <property type="term" value="F:symporter activity"/>
    <property type="evidence" value="ECO:0007669"/>
    <property type="project" value="UniProtKB-KW"/>
</dbReference>
<feature type="transmembrane region" description="Helical" evidence="8">
    <location>
        <begin position="377"/>
        <end position="397"/>
    </location>
</feature>
<feature type="domain" description="Major facilitator superfamily (MFS) profile" evidence="9">
    <location>
        <begin position="22"/>
        <end position="468"/>
    </location>
</feature>
<feature type="transmembrane region" description="Helical" evidence="8">
    <location>
        <begin position="119"/>
        <end position="141"/>
    </location>
</feature>
<evidence type="ECO:0000256" key="8">
    <source>
        <dbReference type="SAM" id="Phobius"/>
    </source>
</evidence>
<dbReference type="FunFam" id="1.20.1250.20:FF:000003">
    <property type="entry name" value="Solute carrier family 17 member 3"/>
    <property type="match status" value="1"/>
</dbReference>